<dbReference type="AlphaFoldDB" id="A0A9P8QDZ9"/>
<comment type="caution">
    <text evidence="2">The sequence shown here is derived from an EMBL/GenBank/DDBJ whole genome shotgun (WGS) entry which is preliminary data.</text>
</comment>
<organism evidence="2 3">
    <name type="scientific">Trichoderma cornu-damae</name>
    <dbReference type="NCBI Taxonomy" id="654480"/>
    <lineage>
        <taxon>Eukaryota</taxon>
        <taxon>Fungi</taxon>
        <taxon>Dikarya</taxon>
        <taxon>Ascomycota</taxon>
        <taxon>Pezizomycotina</taxon>
        <taxon>Sordariomycetes</taxon>
        <taxon>Hypocreomycetidae</taxon>
        <taxon>Hypocreales</taxon>
        <taxon>Hypocreaceae</taxon>
        <taxon>Trichoderma</taxon>
    </lineage>
</organism>
<dbReference type="Proteomes" id="UP000827724">
    <property type="component" value="Unassembled WGS sequence"/>
</dbReference>
<name>A0A9P8QDZ9_9HYPO</name>
<evidence type="ECO:0000313" key="3">
    <source>
        <dbReference type="Proteomes" id="UP000827724"/>
    </source>
</evidence>
<keyword evidence="3" id="KW-1185">Reference proteome</keyword>
<evidence type="ECO:0000256" key="1">
    <source>
        <dbReference type="SAM" id="Coils"/>
    </source>
</evidence>
<proteinExistence type="predicted"/>
<keyword evidence="1" id="KW-0175">Coiled coil</keyword>
<reference evidence="2" key="1">
    <citation type="submission" date="2021-08" db="EMBL/GenBank/DDBJ databases">
        <title>Chromosome-Level Trichoderma cornu-damae using Hi-C Data.</title>
        <authorList>
            <person name="Kim C.S."/>
        </authorList>
    </citation>
    <scope>NUCLEOTIDE SEQUENCE</scope>
    <source>
        <strain evidence="2">KA19-0412C</strain>
    </source>
</reference>
<sequence>MTEGDADEDHLLKLKALRDALVEVITTYHENATADREADLGAWAQMEALVCGDDGDASEGESTPGEIDRLSLMIRSWAAGVVGELQSTTQPQPVQPDNLSFVEDVELLGKAIKLLRSSYGLKNIECRILRVAYEAFRGGFQIRRQELELLRERCEMLEDECKVMTEEWDKVQEYAEAIRRMSEALREYLETRLRCKSHLEREAIQACEAALGQCKEDARWYDAIRQRANHHEQETEGLFRQLHRGARKIEDKLGRVRRSEQMVEDNLRLLEMVEQTVEDYLEELREWESVIEGIAT</sequence>
<gene>
    <name evidence="2" type="ORF">Trco_008350</name>
</gene>
<evidence type="ECO:0000313" key="2">
    <source>
        <dbReference type="EMBL" id="KAH6603575.1"/>
    </source>
</evidence>
<feature type="coiled-coil region" evidence="1">
    <location>
        <begin position="140"/>
        <end position="191"/>
    </location>
</feature>
<accession>A0A9P8QDZ9</accession>
<dbReference type="EMBL" id="JAIWOZ010000007">
    <property type="protein sequence ID" value="KAH6603575.1"/>
    <property type="molecule type" value="Genomic_DNA"/>
</dbReference>
<protein>
    <submittedName>
        <fullName evidence="2">Uncharacterized protein</fullName>
    </submittedName>
</protein>